<dbReference type="eggNOG" id="COG0325">
    <property type="taxonomic scope" value="Bacteria"/>
</dbReference>
<dbReference type="Proteomes" id="UP000002415">
    <property type="component" value="Chromosome"/>
</dbReference>
<feature type="modified residue" description="N6-(pyridoxal phosphate)lysine" evidence="2 3">
    <location>
        <position position="44"/>
    </location>
</feature>
<reference evidence="6 7" key="1">
    <citation type="submission" date="2007-07" db="EMBL/GenBank/DDBJ databases">
        <title>Complete sequence of Fervidobacterium nodosum Rt17-B1.</title>
        <authorList>
            <consortium name="US DOE Joint Genome Institute"/>
            <person name="Copeland A."/>
            <person name="Lucas S."/>
            <person name="Lapidus A."/>
            <person name="Barry K."/>
            <person name="Glavina del Rio T."/>
            <person name="Dalin E."/>
            <person name="Tice H."/>
            <person name="Pitluck S."/>
            <person name="Saunders E."/>
            <person name="Brettin T."/>
            <person name="Bruce D."/>
            <person name="Detter J.C."/>
            <person name="Han C."/>
            <person name="Schmutz J."/>
            <person name="Larimer F."/>
            <person name="Land M."/>
            <person name="Hauser L."/>
            <person name="Kyrpides N."/>
            <person name="Mikhailova N."/>
            <person name="Nelson K."/>
            <person name="Gogarten J.P."/>
            <person name="Noll K."/>
            <person name="Richardson P."/>
        </authorList>
    </citation>
    <scope>NUCLEOTIDE SEQUENCE [LARGE SCALE GENOMIC DNA]</scope>
    <source>
        <strain evidence="7">ATCC 35602 / DSM 5306 / Rt17-B1</strain>
    </source>
</reference>
<name>A7HJD7_FERNB</name>
<dbReference type="SUPFAM" id="SSF51419">
    <property type="entry name" value="PLP-binding barrel"/>
    <property type="match status" value="1"/>
</dbReference>
<feature type="domain" description="Alanine racemase N-terminal" evidence="5">
    <location>
        <begin position="36"/>
        <end position="232"/>
    </location>
</feature>
<dbReference type="Gene3D" id="3.20.20.10">
    <property type="entry name" value="Alanine racemase"/>
    <property type="match status" value="1"/>
</dbReference>
<dbReference type="InterPro" id="IPR001608">
    <property type="entry name" value="Ala_racemase_N"/>
</dbReference>
<evidence type="ECO:0000256" key="1">
    <source>
        <dbReference type="ARBA" id="ARBA00022898"/>
    </source>
</evidence>
<evidence type="ECO:0000313" key="6">
    <source>
        <dbReference type="EMBL" id="ABS60020.1"/>
    </source>
</evidence>
<dbReference type="EMBL" id="CP000771">
    <property type="protein sequence ID" value="ABS60020.1"/>
    <property type="molecule type" value="Genomic_DNA"/>
</dbReference>
<comment type="cofactor">
    <cofactor evidence="3">
        <name>pyridoxal 5'-phosphate</name>
        <dbReference type="ChEBI" id="CHEBI:597326"/>
    </cofactor>
</comment>
<dbReference type="FunFam" id="3.20.20.10:FF:000018">
    <property type="entry name" value="Pyridoxal phosphate homeostasis protein"/>
    <property type="match status" value="1"/>
</dbReference>
<comment type="similarity">
    <text evidence="2 4">Belongs to the pyridoxal phosphate-binding protein YggS/PROSC family.</text>
</comment>
<evidence type="ECO:0000259" key="5">
    <source>
        <dbReference type="Pfam" id="PF01168"/>
    </source>
</evidence>
<protein>
    <recommendedName>
        <fullName evidence="2">Pyridoxal phosphate homeostasis protein</fullName>
        <shortName evidence="2">PLP homeostasis protein</shortName>
    </recommendedName>
</protein>
<evidence type="ECO:0000256" key="2">
    <source>
        <dbReference type="HAMAP-Rule" id="MF_02087"/>
    </source>
</evidence>
<reference evidence="6 7" key="2">
    <citation type="journal article" date="2009" name="Proc. Natl. Acad. Sci. U.S.A.">
        <title>On the chimeric nature, thermophilic origin, and phylogenetic placement of the Thermotogales.</title>
        <authorList>
            <person name="Zhaxybayeva O."/>
            <person name="Swithers K.S."/>
            <person name="Lapierre P."/>
            <person name="Fournier G.P."/>
            <person name="Bickhart D.M."/>
            <person name="DeBoy R.T."/>
            <person name="Nelson K.E."/>
            <person name="Nesbo C.L."/>
            <person name="Doolittle W.F."/>
            <person name="Gogarten J.P."/>
            <person name="Noll K.M."/>
        </authorList>
    </citation>
    <scope>NUCLEOTIDE SEQUENCE [LARGE SCALE GENOMIC DNA]</scope>
    <source>
        <strain evidence="7">ATCC 35602 / DSM 5306 / Rt17-B1</strain>
    </source>
</reference>
<comment type="function">
    <text evidence="2">Pyridoxal 5'-phosphate (PLP)-binding protein, which is involved in PLP homeostasis.</text>
</comment>
<evidence type="ECO:0000256" key="3">
    <source>
        <dbReference type="PIRSR" id="PIRSR004848-1"/>
    </source>
</evidence>
<dbReference type="NCBIfam" id="TIGR00044">
    <property type="entry name" value="YggS family pyridoxal phosphate-dependent enzyme"/>
    <property type="match status" value="1"/>
</dbReference>
<sequence length="235" mass="27007">MDSEILNSYSMIKKNYEYVMNKISEHALKVGRKPDEIKIVAVTKTHPVEIIKTAYDVGLRIFGENYAQELRDKSEQLNFPDIEWHYIGRIQTNKLKYIVPVAYLIHSVYRINEIEEINKIASKMGKIQKILIEVNVSGEETKGGISPNNIEDLLKESEKFKNVQVIGLMTMAPFVEPESTRKYFRMLREIRDGISKRFPNLKELSMGMSNDFEVAVEEGSTIVRIGTAIFGERGK</sequence>
<dbReference type="CDD" id="cd00635">
    <property type="entry name" value="PLPDE_III_YBL036c_like"/>
    <property type="match status" value="1"/>
</dbReference>
<dbReference type="STRING" id="381764.Fnod_0153"/>
<proteinExistence type="inferred from homology"/>
<accession>A7HJD7</accession>
<dbReference type="KEGG" id="fno:Fnod_0153"/>
<dbReference type="GO" id="GO:0030170">
    <property type="term" value="F:pyridoxal phosphate binding"/>
    <property type="evidence" value="ECO:0007669"/>
    <property type="project" value="UniProtKB-UniRule"/>
</dbReference>
<dbReference type="HOGENOM" id="CLU_059988_1_0_0"/>
<dbReference type="InterPro" id="IPR011078">
    <property type="entry name" value="PyrdxlP_homeostasis"/>
</dbReference>
<dbReference type="PANTHER" id="PTHR10146">
    <property type="entry name" value="PROLINE SYNTHETASE CO-TRANSCRIBED BACTERIAL HOMOLOG PROTEIN"/>
    <property type="match status" value="1"/>
</dbReference>
<dbReference type="PANTHER" id="PTHR10146:SF14">
    <property type="entry name" value="PYRIDOXAL PHOSPHATE HOMEOSTASIS PROTEIN"/>
    <property type="match status" value="1"/>
</dbReference>
<dbReference type="RefSeq" id="WP_011993343.1">
    <property type="nucleotide sequence ID" value="NC_009718.1"/>
</dbReference>
<evidence type="ECO:0000256" key="4">
    <source>
        <dbReference type="RuleBase" id="RU004514"/>
    </source>
</evidence>
<evidence type="ECO:0000313" key="7">
    <source>
        <dbReference type="Proteomes" id="UP000002415"/>
    </source>
</evidence>
<dbReference type="PIRSF" id="PIRSF004848">
    <property type="entry name" value="YBL036c_PLPDEIII"/>
    <property type="match status" value="1"/>
</dbReference>
<dbReference type="HAMAP" id="MF_02087">
    <property type="entry name" value="PLP_homeostasis"/>
    <property type="match status" value="1"/>
</dbReference>
<dbReference type="InterPro" id="IPR029066">
    <property type="entry name" value="PLP-binding_barrel"/>
</dbReference>
<keyword evidence="7" id="KW-1185">Reference proteome</keyword>
<keyword evidence="1 2" id="KW-0663">Pyridoxal phosphate</keyword>
<dbReference type="Pfam" id="PF01168">
    <property type="entry name" value="Ala_racemase_N"/>
    <property type="match status" value="1"/>
</dbReference>
<organism evidence="6 7">
    <name type="scientific">Fervidobacterium nodosum (strain ATCC 35602 / DSM 5306 / Rt17-B1)</name>
    <dbReference type="NCBI Taxonomy" id="381764"/>
    <lineage>
        <taxon>Bacteria</taxon>
        <taxon>Thermotogati</taxon>
        <taxon>Thermotogota</taxon>
        <taxon>Thermotogae</taxon>
        <taxon>Thermotogales</taxon>
        <taxon>Fervidobacteriaceae</taxon>
        <taxon>Fervidobacterium</taxon>
    </lineage>
</organism>
<dbReference type="AlphaFoldDB" id="A7HJD7"/>
<gene>
    <name evidence="6" type="ordered locus">Fnod_0153</name>
</gene>